<evidence type="ECO:0000256" key="2">
    <source>
        <dbReference type="ARBA" id="ARBA00007236"/>
    </source>
</evidence>
<dbReference type="FunFam" id="2.10.90.10:FF:000038">
    <property type="entry name" value="Interleukin-17A"/>
    <property type="match status" value="1"/>
</dbReference>
<keyword evidence="8" id="KW-0395">Inflammatory response</keyword>
<dbReference type="GO" id="GO:0002225">
    <property type="term" value="P:positive regulation of antimicrobial peptide production"/>
    <property type="evidence" value="ECO:0007669"/>
    <property type="project" value="Ensembl"/>
</dbReference>
<evidence type="ECO:0000256" key="8">
    <source>
        <dbReference type="ARBA" id="ARBA00023198"/>
    </source>
</evidence>
<name>A0A8C5L5M0_JACJA</name>
<keyword evidence="7" id="KW-0325">Glycoprotein</keyword>
<evidence type="ECO:0000256" key="1">
    <source>
        <dbReference type="ARBA" id="ARBA00004613"/>
    </source>
</evidence>
<keyword evidence="11" id="KW-1185">Reference proteome</keyword>
<dbReference type="GO" id="GO:0042803">
    <property type="term" value="F:protein homodimerization activity"/>
    <property type="evidence" value="ECO:0007669"/>
    <property type="project" value="Ensembl"/>
</dbReference>
<dbReference type="GO" id="GO:0032677">
    <property type="term" value="P:regulation of interleukin-8 production"/>
    <property type="evidence" value="ECO:0007669"/>
    <property type="project" value="Ensembl"/>
</dbReference>
<dbReference type="GO" id="GO:0005126">
    <property type="term" value="F:cytokine receptor binding"/>
    <property type="evidence" value="ECO:0007669"/>
    <property type="project" value="Ensembl"/>
</dbReference>
<dbReference type="Ensembl" id="ENSJJAT00000025695.1">
    <property type="protein sequence ID" value="ENSJJAP00000019159.1"/>
    <property type="gene ID" value="ENSJJAG00000020203.1"/>
</dbReference>
<evidence type="ECO:0000256" key="7">
    <source>
        <dbReference type="ARBA" id="ARBA00023180"/>
    </source>
</evidence>
<dbReference type="GO" id="GO:0051216">
    <property type="term" value="P:cartilage development"/>
    <property type="evidence" value="ECO:0007669"/>
    <property type="project" value="Ensembl"/>
</dbReference>
<evidence type="ECO:0000256" key="4">
    <source>
        <dbReference type="ARBA" id="ARBA00022525"/>
    </source>
</evidence>
<keyword evidence="4" id="KW-0964">Secreted</keyword>
<reference evidence="10" key="1">
    <citation type="submission" date="2025-08" db="UniProtKB">
        <authorList>
            <consortium name="Ensembl"/>
        </authorList>
    </citation>
    <scope>IDENTIFICATION</scope>
</reference>
<dbReference type="SUPFAM" id="SSF57501">
    <property type="entry name" value="Cystine-knot cytokines"/>
    <property type="match status" value="1"/>
</dbReference>
<keyword evidence="3" id="KW-0202">Cytokine</keyword>
<dbReference type="GO" id="GO:0032645">
    <property type="term" value="P:regulation of granulocyte macrophage colony-stimulating factor production"/>
    <property type="evidence" value="ECO:0007669"/>
    <property type="project" value="Ensembl"/>
</dbReference>
<dbReference type="GO" id="GO:0019955">
    <property type="term" value="F:cytokine binding"/>
    <property type="evidence" value="ECO:0007669"/>
    <property type="project" value="Ensembl"/>
</dbReference>
<proteinExistence type="inferred from homology"/>
<dbReference type="GO" id="GO:0016525">
    <property type="term" value="P:negative regulation of angiogenesis"/>
    <property type="evidence" value="ECO:0007669"/>
    <property type="project" value="Ensembl"/>
</dbReference>
<dbReference type="GO" id="GO:0032755">
    <property type="term" value="P:positive regulation of interleukin-6 production"/>
    <property type="evidence" value="ECO:0007669"/>
    <property type="project" value="Ensembl"/>
</dbReference>
<feature type="signal peptide" evidence="9">
    <location>
        <begin position="1"/>
        <end position="20"/>
    </location>
</feature>
<organism evidence="10 11">
    <name type="scientific">Jaculus jaculus</name>
    <name type="common">Lesser Egyptian jerboa</name>
    <dbReference type="NCBI Taxonomy" id="51337"/>
    <lineage>
        <taxon>Eukaryota</taxon>
        <taxon>Metazoa</taxon>
        <taxon>Chordata</taxon>
        <taxon>Craniata</taxon>
        <taxon>Vertebrata</taxon>
        <taxon>Euteleostomi</taxon>
        <taxon>Mammalia</taxon>
        <taxon>Eutheria</taxon>
        <taxon>Euarchontoglires</taxon>
        <taxon>Glires</taxon>
        <taxon>Rodentia</taxon>
        <taxon>Myomorpha</taxon>
        <taxon>Dipodoidea</taxon>
        <taxon>Dipodidae</taxon>
        <taxon>Dipodinae</taxon>
        <taxon>Jaculus</taxon>
    </lineage>
</organism>
<dbReference type="GO" id="GO:0005125">
    <property type="term" value="F:cytokine activity"/>
    <property type="evidence" value="ECO:0007669"/>
    <property type="project" value="UniProtKB-KW"/>
</dbReference>
<dbReference type="GO" id="GO:0017015">
    <property type="term" value="P:regulation of transforming growth factor beta receptor signaling pathway"/>
    <property type="evidence" value="ECO:0007669"/>
    <property type="project" value="Ensembl"/>
</dbReference>
<dbReference type="InterPro" id="IPR010345">
    <property type="entry name" value="IL-17_fam"/>
</dbReference>
<evidence type="ECO:0000256" key="9">
    <source>
        <dbReference type="SAM" id="SignalP"/>
    </source>
</evidence>
<dbReference type="GO" id="GO:2000340">
    <property type="term" value="P:positive regulation of chemokine (C-X-C motif) ligand 1 production"/>
    <property type="evidence" value="ECO:0007669"/>
    <property type="project" value="Ensembl"/>
</dbReference>
<gene>
    <name evidence="10" type="primary">Il17f</name>
</gene>
<keyword evidence="6" id="KW-1015">Disulfide bond</keyword>
<dbReference type="Gene3D" id="2.10.90.10">
    <property type="entry name" value="Cystine-knot cytokines"/>
    <property type="match status" value="1"/>
</dbReference>
<evidence type="ECO:0000313" key="11">
    <source>
        <dbReference type="Proteomes" id="UP000694385"/>
    </source>
</evidence>
<dbReference type="AlphaFoldDB" id="A0A8C5L5M0"/>
<dbReference type="Pfam" id="PF06083">
    <property type="entry name" value="IL17"/>
    <property type="match status" value="1"/>
</dbReference>
<dbReference type="GeneTree" id="ENSGT00940000156618"/>
<comment type="similarity">
    <text evidence="2">Belongs to the IL-17 family.</text>
</comment>
<accession>A0A8C5L5M0</accession>
<dbReference type="GO" id="GO:1900017">
    <property type="term" value="P:positive regulation of cytokine production involved in inflammatory response"/>
    <property type="evidence" value="ECO:0007669"/>
    <property type="project" value="Ensembl"/>
</dbReference>
<protein>
    <submittedName>
        <fullName evidence="10">Interleukin 17F</fullName>
    </submittedName>
</protein>
<evidence type="ECO:0000256" key="3">
    <source>
        <dbReference type="ARBA" id="ARBA00022514"/>
    </source>
</evidence>
<dbReference type="PRINTS" id="PR01932">
    <property type="entry name" value="INTRLEUKIN17"/>
</dbReference>
<dbReference type="GO" id="GO:0050829">
    <property type="term" value="P:defense response to Gram-negative bacterium"/>
    <property type="evidence" value="ECO:0007669"/>
    <property type="project" value="Ensembl"/>
</dbReference>
<sequence length="153" mass="16975">MVRSLMLLMLGLALLREVAARKNPKVEGPALQKAGNCPPLEDNSVRVDIRILSKNQGISVSHDLQNRSSSPWDYNITRDPHRFPAEIAEAQCRHSGCVNAQGQEDISMNSVGIQQEILVLRREPQGCTHSFRLEKMRVTVGCTCVTPVVHHVA</sequence>
<dbReference type="GO" id="GO:0005615">
    <property type="term" value="C:extracellular space"/>
    <property type="evidence" value="ECO:0007669"/>
    <property type="project" value="UniProtKB-KW"/>
</dbReference>
<dbReference type="GO" id="GO:0046982">
    <property type="term" value="F:protein heterodimerization activity"/>
    <property type="evidence" value="ECO:0007669"/>
    <property type="project" value="Ensembl"/>
</dbReference>
<dbReference type="GO" id="GO:0045944">
    <property type="term" value="P:positive regulation of transcription by RNA polymerase II"/>
    <property type="evidence" value="ECO:0007669"/>
    <property type="project" value="Ensembl"/>
</dbReference>
<dbReference type="InterPro" id="IPR029034">
    <property type="entry name" value="Cystine-knot_cytokine"/>
</dbReference>
<dbReference type="OMA" id="SPWDYNV"/>
<dbReference type="GO" id="GO:0032663">
    <property type="term" value="P:regulation of interleukin-2 production"/>
    <property type="evidence" value="ECO:0007669"/>
    <property type="project" value="Ensembl"/>
</dbReference>
<evidence type="ECO:0000256" key="5">
    <source>
        <dbReference type="ARBA" id="ARBA00022729"/>
    </source>
</evidence>
<keyword evidence="5 9" id="KW-0732">Signal</keyword>
<dbReference type="GO" id="GO:0097400">
    <property type="term" value="P:interleukin-17-mediated signaling pathway"/>
    <property type="evidence" value="ECO:0007669"/>
    <property type="project" value="Ensembl"/>
</dbReference>
<dbReference type="InterPro" id="IPR020440">
    <property type="entry name" value="IL-17_chr"/>
</dbReference>
<dbReference type="Proteomes" id="UP000694385">
    <property type="component" value="Unassembled WGS sequence"/>
</dbReference>
<dbReference type="GO" id="GO:0032761">
    <property type="term" value="P:positive regulation of lymphotoxin A production"/>
    <property type="evidence" value="ECO:0007669"/>
    <property type="project" value="Ensembl"/>
</dbReference>
<evidence type="ECO:0000313" key="10">
    <source>
        <dbReference type="Ensembl" id="ENSJJAP00000019159.1"/>
    </source>
</evidence>
<reference evidence="10" key="2">
    <citation type="submission" date="2025-09" db="UniProtKB">
        <authorList>
            <consortium name="Ensembl"/>
        </authorList>
    </citation>
    <scope>IDENTIFICATION</scope>
</reference>
<evidence type="ECO:0000256" key="6">
    <source>
        <dbReference type="ARBA" id="ARBA00023157"/>
    </source>
</evidence>
<dbReference type="GO" id="GO:0006954">
    <property type="term" value="P:inflammatory response"/>
    <property type="evidence" value="ECO:0007669"/>
    <property type="project" value="UniProtKB-KW"/>
</dbReference>
<feature type="chain" id="PRO_5034935205" evidence="9">
    <location>
        <begin position="21"/>
        <end position="153"/>
    </location>
</feature>
<comment type="subcellular location">
    <subcellularLocation>
        <location evidence="1">Secreted</location>
    </subcellularLocation>
</comment>
<dbReference type="GO" id="GO:0050830">
    <property type="term" value="P:defense response to Gram-positive bacterium"/>
    <property type="evidence" value="ECO:0007669"/>
    <property type="project" value="Ensembl"/>
</dbReference>